<evidence type="ECO:0000313" key="5">
    <source>
        <dbReference type="EMBL" id="OOR08939.1"/>
    </source>
</evidence>
<dbReference type="CDD" id="cd00090">
    <property type="entry name" value="HTH_ARSR"/>
    <property type="match status" value="1"/>
</dbReference>
<dbReference type="Proteomes" id="UP000192932">
    <property type="component" value="Chromosome"/>
</dbReference>
<dbReference type="EMBL" id="AHEV01000009">
    <property type="protein sequence ID" value="EJR43163.1"/>
    <property type="molecule type" value="Genomic_DNA"/>
</dbReference>
<dbReference type="InterPro" id="IPR011991">
    <property type="entry name" value="ArsR-like_HTH"/>
</dbReference>
<dbReference type="EMBL" id="MUAI01000001">
    <property type="protein sequence ID" value="OOR08939.1"/>
    <property type="molecule type" value="Genomic_DNA"/>
</dbReference>
<gene>
    <name evidence="4" type="ORF">AWW70_08575</name>
    <name evidence="2" type="ORF">B7492_22765</name>
    <name evidence="11" type="ORF">BACI71_110303</name>
    <name evidence="7" type="ORF">BACWE_16750</name>
    <name evidence="5" type="ORF">BW900_03105</name>
    <name evidence="9" type="ORF">DET55_12877</name>
    <name evidence="10" type="ORF">FC701_28010</name>
    <name evidence="8" type="ORF">I6G81_21255</name>
    <name evidence="3" type="ORF">III_01238</name>
    <name evidence="6" type="ORF">S3E15_03636</name>
</gene>
<dbReference type="Proteomes" id="UP000596196">
    <property type="component" value="Chromosome"/>
</dbReference>
<dbReference type="Proteomes" id="UP000305524">
    <property type="component" value="Unassembled WGS sequence"/>
</dbReference>
<dbReference type="EMBL" id="MRWU01000003">
    <property type="protein sequence ID" value="OSX95038.1"/>
    <property type="molecule type" value="Genomic_DNA"/>
</dbReference>
<evidence type="ECO:0000313" key="4">
    <source>
        <dbReference type="EMBL" id="KWU65748.1"/>
    </source>
</evidence>
<evidence type="ECO:0000313" key="17">
    <source>
        <dbReference type="Proteomes" id="UP000236165"/>
    </source>
</evidence>
<evidence type="ECO:0000313" key="7">
    <source>
        <dbReference type="EMBL" id="PJN71325.1"/>
    </source>
</evidence>
<dbReference type="EMBL" id="LRPH01000034">
    <property type="protein sequence ID" value="KWU65748.1"/>
    <property type="molecule type" value="Genomic_DNA"/>
</dbReference>
<dbReference type="Proteomes" id="UP000006976">
    <property type="component" value="Unassembled WGS sequence"/>
</dbReference>
<evidence type="ECO:0000313" key="6">
    <source>
        <dbReference type="EMBL" id="OSX95038.1"/>
    </source>
</evidence>
<organism evidence="11 20">
    <name type="scientific">Bacillus mycoides</name>
    <dbReference type="NCBI Taxonomy" id="1405"/>
    <lineage>
        <taxon>Bacteria</taxon>
        <taxon>Bacillati</taxon>
        <taxon>Bacillota</taxon>
        <taxon>Bacilli</taxon>
        <taxon>Bacillales</taxon>
        <taxon>Bacillaceae</taxon>
        <taxon>Bacillus</taxon>
        <taxon>Bacillus cereus group</taxon>
    </lineage>
</organism>
<dbReference type="Proteomes" id="UP000236165">
    <property type="component" value="Unassembled WGS sequence"/>
</dbReference>
<evidence type="ECO:0000313" key="2">
    <source>
        <dbReference type="EMBL" id="ARJ23844.1"/>
    </source>
</evidence>
<dbReference type="Proteomes" id="UP000194131">
    <property type="component" value="Unassembled WGS sequence"/>
</dbReference>
<evidence type="ECO:0000313" key="14">
    <source>
        <dbReference type="Proteomes" id="UP000190696"/>
    </source>
</evidence>
<evidence type="ECO:0000313" key="9">
    <source>
        <dbReference type="EMBL" id="REF24956.1"/>
    </source>
</evidence>
<evidence type="ECO:0000313" key="12">
    <source>
        <dbReference type="Proteomes" id="UP000006976"/>
    </source>
</evidence>
<evidence type="ECO:0000313" key="13">
    <source>
        <dbReference type="Proteomes" id="UP000065797"/>
    </source>
</evidence>
<name>A0A084J307_BACMY</name>
<dbReference type="Gene3D" id="3.30.1380.20">
    <property type="entry name" value="Trafficking protein particle complex subunit 3"/>
    <property type="match status" value="1"/>
</dbReference>
<dbReference type="Proteomes" id="UP000437562">
    <property type="component" value="Unassembled WGS sequence"/>
</dbReference>
<accession>J8IU21</accession>
<dbReference type="EMBL" id="CABWMC010000003">
    <property type="protein sequence ID" value="VXB36955.1"/>
    <property type="molecule type" value="Genomic_DNA"/>
</dbReference>
<dbReference type="InterPro" id="IPR036390">
    <property type="entry name" value="WH_DNA-bd_sf"/>
</dbReference>
<reference evidence="8 21" key="11">
    <citation type="submission" date="2020-12" db="EMBL/GenBank/DDBJ databases">
        <title>FDA dAtabase for Regulatory Grade micrObial Sequences (FDA-ARGOS): Supporting development and validation of Infectious Disease Dx tests.</title>
        <authorList>
            <person name="Nelson B."/>
            <person name="Plummer A."/>
            <person name="Tallon L."/>
            <person name="Sadzewicz L."/>
            <person name="Zhao X."/>
            <person name="Boylan J."/>
            <person name="Ott S."/>
            <person name="Bowen H."/>
            <person name="Vavikolanu K."/>
            <person name="Mehta A."/>
            <person name="Aluvathingal J."/>
            <person name="Nadendla S."/>
            <person name="Myers T."/>
            <person name="Yan Y."/>
            <person name="Sichtig H."/>
        </authorList>
    </citation>
    <scope>NUCLEOTIDE SEQUENCE [LARGE SCALE GENOMIC DNA]</scope>
    <source>
        <strain evidence="8 21">FDAARGOS_924</strain>
    </source>
</reference>
<evidence type="ECO:0000313" key="16">
    <source>
        <dbReference type="Proteomes" id="UP000194131"/>
    </source>
</evidence>
<reference evidence="10 19" key="9">
    <citation type="journal article" date="2019" name="Environ. Microbiol.">
        <title>An active ?-lactamase is a part of an orchestrated cell wall stress resistance network of Bacillus subtilis and related rhizosphere species.</title>
        <authorList>
            <person name="Bucher T."/>
            <person name="Keren-Paz A."/>
            <person name="Hausser J."/>
            <person name="Olender T."/>
            <person name="Cytryn E."/>
            <person name="Kolodkin-Gal I."/>
        </authorList>
    </citation>
    <scope>NUCLEOTIDE SEQUENCE [LARGE SCALE GENOMIC DNA]</scope>
    <source>
        <strain evidence="10 19">I186</strain>
    </source>
</reference>
<evidence type="ECO:0000313" key="11">
    <source>
        <dbReference type="EMBL" id="VXB36955.1"/>
    </source>
</evidence>
<dbReference type="GO" id="GO:0003677">
    <property type="term" value="F:DNA binding"/>
    <property type="evidence" value="ECO:0007669"/>
    <property type="project" value="UniProtKB-KW"/>
</dbReference>
<accession>A0A653Q3M9</accession>
<sequence length="231" mass="26210">MEQALKITGVLSDPTRYYIYKYISQKHNYVTVQEIADEFNIHPNVARLHLSKLEDVNMLKSETKKTGKGGRPSRLYVLSQDVIQLQFPFRDYQLLAQIAFNSLLSLGSAGEKALYETGKQFGKELMQQHMHRLNVSAEALTIEQKMLIAKEAFSTAGLSPAFELSTDGTKIFYDVHNCPFKEVAAHHPTEICNMHGDMMKGIFEILFPNVELTRNDSLLDGCKSCNYKVKL</sequence>
<proteinExistence type="predicted"/>
<dbReference type="Proteomes" id="UP000065797">
    <property type="component" value="Unassembled WGS sequence"/>
</dbReference>
<evidence type="ECO:0000313" key="10">
    <source>
        <dbReference type="EMBL" id="TKI80567.1"/>
    </source>
</evidence>
<accession>A0A084J307</accession>
<keyword evidence="1" id="KW-0238">DNA-binding</keyword>
<evidence type="ECO:0000313" key="8">
    <source>
        <dbReference type="EMBL" id="QQA14914.1"/>
    </source>
</evidence>
<reference evidence="13" key="3">
    <citation type="submission" date="2016-01" db="EMBL/GenBank/DDBJ databases">
        <authorList>
            <person name="McClelland M."/>
            <person name="Jain A."/>
            <person name="Saraogi P."/>
            <person name="Mendelson R."/>
            <person name="Westerman R."/>
            <person name="SanMiguel P."/>
            <person name="Csonka L."/>
        </authorList>
    </citation>
    <scope>NUCLEOTIDE SEQUENCE [LARGE SCALE GENOMIC DNA]</scope>
    <source>
        <strain evidence="13">PE8-15</strain>
    </source>
</reference>
<dbReference type="Pfam" id="PF12840">
    <property type="entry name" value="HTH_20"/>
    <property type="match status" value="1"/>
</dbReference>
<dbReference type="OMA" id="GNCPFHA"/>
<reference evidence="6 16" key="5">
    <citation type="submission" date="2016-12" db="EMBL/GenBank/DDBJ databases">
        <title>Genome Sequences of Twelve Sporeforming Bacillus Species Isolated from Foods.</title>
        <authorList>
            <person name="De Jong A."/>
            <person name="Holsappel S."/>
            <person name="Kuipers O.P."/>
        </authorList>
    </citation>
    <scope>NUCLEOTIDE SEQUENCE [LARGE SCALE GENOMIC DNA]</scope>
    <source>
        <strain evidence="6 16">S3E15</strain>
    </source>
</reference>
<reference evidence="4" key="2">
    <citation type="submission" date="2016-01" db="EMBL/GenBank/DDBJ databases">
        <authorList>
            <person name="Van Zyl L.J."/>
            <person name="Matobola R."/>
            <person name="Klein T."/>
            <person name="Biteghe F.A."/>
            <person name="Kirby B."/>
            <person name="Trindade M.I."/>
        </authorList>
    </citation>
    <scope>NUCLEOTIDE SEQUENCE</scope>
    <source>
        <strain evidence="4">PE8-15</strain>
    </source>
</reference>
<accession>C2Q0U2</accession>
<evidence type="ECO:0000313" key="3">
    <source>
        <dbReference type="EMBL" id="EJR43163.1"/>
    </source>
</evidence>
<dbReference type="GeneID" id="66266180"/>
<keyword evidence="21" id="KW-1185">Reference proteome</keyword>
<dbReference type="Gene3D" id="1.10.10.10">
    <property type="entry name" value="Winged helix-like DNA-binding domain superfamily/Winged helix DNA-binding domain"/>
    <property type="match status" value="1"/>
</dbReference>
<dbReference type="EMBL" id="MKZQ01000020">
    <property type="protein sequence ID" value="PJN71325.1"/>
    <property type="molecule type" value="Genomic_DNA"/>
</dbReference>
<dbReference type="AlphaFoldDB" id="A0A084J307"/>
<dbReference type="PATRIC" id="fig|1405.14.peg.435"/>
<dbReference type="InterPro" id="IPR036388">
    <property type="entry name" value="WH-like_DNA-bd_sf"/>
</dbReference>
<dbReference type="EMBL" id="QTTY01000028">
    <property type="protein sequence ID" value="REF24956.1"/>
    <property type="molecule type" value="Genomic_DNA"/>
</dbReference>
<reference evidence="2 15" key="7">
    <citation type="submission" date="2017-04" db="EMBL/GenBank/DDBJ databases">
        <title>The Characteristic of a Fine Plant Growth-Promoting Rhizobacteria Bacillus mycoides Gnyt1 and its Whole Genome Sequencing Analysis.</title>
        <authorList>
            <person name="Li J.H."/>
            <person name="Yao T."/>
        </authorList>
    </citation>
    <scope>NUCLEOTIDE SEQUENCE [LARGE SCALE GENOMIC DNA]</scope>
    <source>
        <strain evidence="2 15">Gnyt1</strain>
    </source>
</reference>
<reference evidence="9 18" key="8">
    <citation type="submission" date="2018-08" db="EMBL/GenBank/DDBJ databases">
        <title>Freshwater and sediment microbial communities from various areas in North America, analyzing microbe dynamics in response to fracking.</title>
        <authorList>
            <person name="Lamendella R."/>
        </authorList>
    </citation>
    <scope>NUCLEOTIDE SEQUENCE [LARGE SCALE GENOMIC DNA]</scope>
    <source>
        <strain evidence="9 18">DB-1</strain>
    </source>
</reference>
<dbReference type="Proteomes" id="UP000190696">
    <property type="component" value="Unassembled WGS sequence"/>
</dbReference>
<reference evidence="5 14" key="6">
    <citation type="submission" date="2017-01" db="EMBL/GenBank/DDBJ databases">
        <title>Bacillus cereus isolates.</title>
        <authorList>
            <person name="Beno S.M."/>
        </authorList>
    </citation>
    <scope>NUCLEOTIDE SEQUENCE [LARGE SCALE GENOMIC DNA]</scope>
    <source>
        <strain evidence="5 14">FSL W7-1108</strain>
    </source>
</reference>
<evidence type="ECO:0000256" key="1">
    <source>
        <dbReference type="ARBA" id="ARBA00023125"/>
    </source>
</evidence>
<reference evidence="11 20" key="10">
    <citation type="submission" date="2019-10" db="EMBL/GenBank/DDBJ databases">
        <authorList>
            <person name="Karimi E."/>
        </authorList>
    </citation>
    <scope>NUCLEOTIDE SEQUENCE [LARGE SCALE GENOMIC DNA]</scope>
    <source>
        <strain evidence="11">Bacillus sp. 71</strain>
    </source>
</reference>
<evidence type="ECO:0000313" key="15">
    <source>
        <dbReference type="Proteomes" id="UP000192932"/>
    </source>
</evidence>
<evidence type="ECO:0000313" key="20">
    <source>
        <dbReference type="Proteomes" id="UP000437562"/>
    </source>
</evidence>
<dbReference type="EMBL" id="CP065877">
    <property type="protein sequence ID" value="QQA14914.1"/>
    <property type="molecule type" value="Genomic_DNA"/>
</dbReference>
<dbReference type="RefSeq" id="WP_002014995.1">
    <property type="nucleotide sequence ID" value="NZ_CM000719.1"/>
</dbReference>
<protein>
    <submittedName>
        <fullName evidence="8">Helix-turn-helix domain-containing protein</fullName>
    </submittedName>
    <submittedName>
        <fullName evidence="11">Transcriptional regulator</fullName>
    </submittedName>
</protein>
<evidence type="ECO:0000313" key="18">
    <source>
        <dbReference type="Proteomes" id="UP000256530"/>
    </source>
</evidence>
<accession>A0A0B5SDN6</accession>
<dbReference type="Proteomes" id="UP000256530">
    <property type="component" value="Unassembled WGS sequence"/>
</dbReference>
<dbReference type="EMBL" id="SZOD01000874">
    <property type="protein sequence ID" value="TKI80567.1"/>
    <property type="molecule type" value="Genomic_DNA"/>
</dbReference>
<dbReference type="SUPFAM" id="SSF46785">
    <property type="entry name" value="Winged helix' DNA-binding domain"/>
    <property type="match status" value="1"/>
</dbReference>
<reference evidence="3 12" key="1">
    <citation type="submission" date="2012-04" db="EMBL/GenBank/DDBJ databases">
        <title>The Genome Sequence of Bacillus cereus VD078.</title>
        <authorList>
            <consortium name="The Broad Institute Genome Sequencing Platform"/>
            <consortium name="The Broad Institute Genome Sequencing Center for Infectious Disease"/>
            <person name="Feldgarden M."/>
            <person name="Van der Auwera G.A."/>
            <person name="Mahillon J."/>
            <person name="Duprez V."/>
            <person name="Timmery S."/>
            <person name="Mattelet C."/>
            <person name="Dierick K."/>
            <person name="Sun M."/>
            <person name="Yu Z."/>
            <person name="Zhu L."/>
            <person name="Hu X."/>
            <person name="Shank E.B."/>
            <person name="Swiecicka I."/>
            <person name="Hansen B.M."/>
            <person name="Andrup L."/>
            <person name="Young S.K."/>
            <person name="Zeng Q."/>
            <person name="Gargeya S."/>
            <person name="Fitzgerald M."/>
            <person name="Haas B."/>
            <person name="Abouelleil A."/>
            <person name="Alvarado L."/>
            <person name="Arachchi H.M."/>
            <person name="Berlin A."/>
            <person name="Chapman S.B."/>
            <person name="Goldberg J."/>
            <person name="Griggs A."/>
            <person name="Gujja S."/>
            <person name="Hansen M."/>
            <person name="Howarth C."/>
            <person name="Imamovic A."/>
            <person name="Larimer J."/>
            <person name="McCowen C."/>
            <person name="Montmayeur A."/>
            <person name="Murphy C."/>
            <person name="Neiman D."/>
            <person name="Pearson M."/>
            <person name="Priest M."/>
            <person name="Roberts A."/>
            <person name="Saif S."/>
            <person name="Shea T."/>
            <person name="Sisk P."/>
            <person name="Sykes S."/>
            <person name="Wortman J."/>
            <person name="Nusbaum C."/>
            <person name="Birren B."/>
        </authorList>
    </citation>
    <scope>NUCLEOTIDE SEQUENCE [LARGE SCALE GENOMIC DNA]</scope>
    <source>
        <strain evidence="3 12">VD078</strain>
    </source>
</reference>
<evidence type="ECO:0000313" key="21">
    <source>
        <dbReference type="Proteomes" id="UP000596196"/>
    </source>
</evidence>
<dbReference type="EMBL" id="CP020743">
    <property type="protein sequence ID" value="ARJ23844.1"/>
    <property type="molecule type" value="Genomic_DNA"/>
</dbReference>
<reference evidence="7 17" key="4">
    <citation type="submission" date="2016-10" db="EMBL/GenBank/DDBJ databases">
        <title>Genome Sequence of Bacillus weihenstephanensis GM6LP.</title>
        <authorList>
            <person name="Poehlein A."/>
            <person name="Wemheuer F."/>
            <person name="Hollensteiner J."/>
            <person name="Wemheuer B."/>
        </authorList>
    </citation>
    <scope>NUCLEOTIDE SEQUENCE [LARGE SCALE GENOMIC DNA]</scope>
    <source>
        <strain evidence="7 17">GM6LP</strain>
    </source>
</reference>
<evidence type="ECO:0000313" key="19">
    <source>
        <dbReference type="Proteomes" id="UP000305524"/>
    </source>
</evidence>
<dbReference type="KEGG" id="bmyo:BG05_1774"/>